<dbReference type="RefSeq" id="WP_389363464.1">
    <property type="nucleotide sequence ID" value="NZ_JBIACK010000013.1"/>
</dbReference>
<evidence type="ECO:0000313" key="4">
    <source>
        <dbReference type="Proteomes" id="UP001601059"/>
    </source>
</evidence>
<protein>
    <submittedName>
        <fullName evidence="3">SHOCT domain-containing protein</fullName>
    </submittedName>
</protein>
<evidence type="ECO:0000256" key="1">
    <source>
        <dbReference type="SAM" id="Phobius"/>
    </source>
</evidence>
<keyword evidence="1" id="KW-1133">Transmembrane helix</keyword>
<dbReference type="EMBL" id="JBIACK010000013">
    <property type="protein sequence ID" value="MFE8703056.1"/>
    <property type="molecule type" value="Genomic_DNA"/>
</dbReference>
<keyword evidence="1" id="KW-0472">Membrane</keyword>
<feature type="domain" description="SHOCT" evidence="2">
    <location>
        <begin position="46"/>
        <end position="71"/>
    </location>
</feature>
<name>A0ABW6KFM8_9BACI</name>
<dbReference type="Pfam" id="PF09851">
    <property type="entry name" value="SHOCT"/>
    <property type="match status" value="1"/>
</dbReference>
<comment type="caution">
    <text evidence="3">The sequence shown here is derived from an EMBL/GenBank/DDBJ whole genome shotgun (WGS) entry which is preliminary data.</text>
</comment>
<keyword evidence="1" id="KW-0812">Transmembrane</keyword>
<organism evidence="3 4">
    <name type="scientific">Cytobacillus spartinae</name>
    <dbReference type="NCBI Taxonomy" id="3299023"/>
    <lineage>
        <taxon>Bacteria</taxon>
        <taxon>Bacillati</taxon>
        <taxon>Bacillota</taxon>
        <taxon>Bacilli</taxon>
        <taxon>Bacillales</taxon>
        <taxon>Bacillaceae</taxon>
        <taxon>Cytobacillus</taxon>
    </lineage>
</organism>
<sequence>MIDGCTFQGGLMTGGMFLFWGLLVFLGFYLMKSYMSGKSQPNRITPIEIVKVRLAKGEISEDEYERLKMKL</sequence>
<feature type="transmembrane region" description="Helical" evidence="1">
    <location>
        <begin position="12"/>
        <end position="31"/>
    </location>
</feature>
<accession>A0ABW6KFM8</accession>
<evidence type="ECO:0000259" key="2">
    <source>
        <dbReference type="Pfam" id="PF09851"/>
    </source>
</evidence>
<gene>
    <name evidence="3" type="ORF">ACFYKX_20970</name>
</gene>
<dbReference type="InterPro" id="IPR018649">
    <property type="entry name" value="SHOCT"/>
</dbReference>
<keyword evidence="4" id="KW-1185">Reference proteome</keyword>
<proteinExistence type="predicted"/>
<dbReference type="Proteomes" id="UP001601059">
    <property type="component" value="Unassembled WGS sequence"/>
</dbReference>
<reference evidence="3 4" key="1">
    <citation type="submission" date="2024-08" db="EMBL/GenBank/DDBJ databases">
        <title>Two novel Cytobacillus novel species.</title>
        <authorList>
            <person name="Liu G."/>
        </authorList>
    </citation>
    <scope>NUCLEOTIDE SEQUENCE [LARGE SCALE GENOMIC DNA]</scope>
    <source>
        <strain evidence="3 4">FJAT-54145</strain>
    </source>
</reference>
<evidence type="ECO:0000313" key="3">
    <source>
        <dbReference type="EMBL" id="MFE8703056.1"/>
    </source>
</evidence>